<dbReference type="EC" id="2.3.1.48" evidence="2"/>
<dbReference type="PaxDb" id="6239-ZK1010.10"/>
<dbReference type="RefSeq" id="NP_001255185.1">
    <property type="nucleotide sequence ID" value="NM_001268256.1"/>
</dbReference>
<keyword evidence="7" id="KW-0156">Chromatin regulator</keyword>
<evidence type="ECO:0000256" key="6">
    <source>
        <dbReference type="ARBA" id="ARBA00022833"/>
    </source>
</evidence>
<dbReference type="GO" id="GO:0004402">
    <property type="term" value="F:histone acetyltransferase activity"/>
    <property type="evidence" value="ECO:0007669"/>
    <property type="project" value="InterPro"/>
</dbReference>
<dbReference type="Gene3D" id="1.20.1020.10">
    <property type="entry name" value="TAZ domain"/>
    <property type="match status" value="1"/>
</dbReference>
<evidence type="ECO:0000313" key="15">
    <source>
        <dbReference type="Proteomes" id="UP000001940"/>
    </source>
</evidence>
<dbReference type="SUPFAM" id="SSF57933">
    <property type="entry name" value="TAZ domain"/>
    <property type="match status" value="1"/>
</dbReference>
<sequence>MNPALSPDQPFFDNRVSSSSRIEHINNDGPMSFTSSCMRDMGREKIEIVERGLLHALYCPRAHHSCCLLCTRMKFVISHTRKCVRRRREVCEVCSTVVSITVFHARVCDEEECQIPFCHEIRDAMETYSAGSYHLYDLDHLVHRVVRRLQDLSPDQQLSDEEDGEAEVAGDQHWNYFKFLEQDQVAEVSSTTND</sequence>
<keyword evidence="3" id="KW-0808">Transferase</keyword>
<keyword evidence="9" id="KW-0804">Transcription</keyword>
<dbReference type="KEGG" id="cel:CELE_ZK1010.10"/>
<keyword evidence="8" id="KW-0805">Transcription regulation</keyword>
<evidence type="ECO:0000256" key="3">
    <source>
        <dbReference type="ARBA" id="ARBA00022679"/>
    </source>
</evidence>
<evidence type="ECO:0000256" key="5">
    <source>
        <dbReference type="ARBA" id="ARBA00022771"/>
    </source>
</evidence>
<dbReference type="Proteomes" id="UP000001940">
    <property type="component" value="Chromosome III"/>
</dbReference>
<proteinExistence type="predicted"/>
<dbReference type="STRING" id="6239.ZK1010.10.1"/>
<keyword evidence="10" id="KW-0539">Nucleus</keyword>
<keyword evidence="5 12" id="KW-0863">Zinc-finger</keyword>
<dbReference type="OMA" id="VFHARVC"/>
<evidence type="ECO:0000256" key="1">
    <source>
        <dbReference type="ARBA" id="ARBA00004123"/>
    </source>
</evidence>
<comment type="subcellular location">
    <subcellularLocation>
        <location evidence="1">Nucleus</location>
    </subcellularLocation>
</comment>
<protein>
    <recommendedName>
        <fullName evidence="2">histone acetyltransferase</fullName>
        <ecNumber evidence="2">2.3.1.48</ecNumber>
    </recommendedName>
</protein>
<keyword evidence="4 12" id="KW-0479">Metal-binding</keyword>
<dbReference type="GO" id="GO:0008270">
    <property type="term" value="F:zinc ion binding"/>
    <property type="evidence" value="ECO:0007669"/>
    <property type="project" value="UniProtKB-KW"/>
</dbReference>
<dbReference type="AlphaFoldDB" id="B6VQ95"/>
<dbReference type="FunCoup" id="B6VQ95">
    <property type="interactions" value="8"/>
</dbReference>
<dbReference type="InterPro" id="IPR013178">
    <property type="entry name" value="Histone_AcTrfase_Rtt109/CBP"/>
</dbReference>
<dbReference type="InParanoid" id="B6VQ95"/>
<evidence type="ECO:0000256" key="11">
    <source>
        <dbReference type="ARBA" id="ARBA00048017"/>
    </source>
</evidence>
<accession>B6VQ95</accession>
<evidence type="ECO:0000256" key="4">
    <source>
        <dbReference type="ARBA" id="ARBA00022723"/>
    </source>
</evidence>
<dbReference type="InterPro" id="IPR000197">
    <property type="entry name" value="Znf_TAZ"/>
</dbReference>
<dbReference type="GO" id="GO:0005634">
    <property type="term" value="C:nucleus"/>
    <property type="evidence" value="ECO:0007669"/>
    <property type="project" value="UniProtKB-SubCell"/>
</dbReference>
<evidence type="ECO:0000256" key="9">
    <source>
        <dbReference type="ARBA" id="ARBA00023163"/>
    </source>
</evidence>
<dbReference type="CTD" id="13191684"/>
<evidence type="ECO:0000256" key="8">
    <source>
        <dbReference type="ARBA" id="ARBA00023015"/>
    </source>
</evidence>
<evidence type="ECO:0000256" key="10">
    <source>
        <dbReference type="ARBA" id="ARBA00023242"/>
    </source>
</evidence>
<evidence type="ECO:0000313" key="14">
    <source>
        <dbReference type="EMBL" id="CAR97863.1"/>
    </source>
</evidence>
<dbReference type="SMR" id="B6VQ95"/>
<dbReference type="PANTHER" id="PTHR13808:SF1">
    <property type="entry name" value="HISTONE ACETYLTRANSFERASE"/>
    <property type="match status" value="1"/>
</dbReference>
<keyword evidence="6 12" id="KW-0862">Zinc</keyword>
<dbReference type="Bgee" id="WBGene00164985">
    <property type="expression patterns" value="Expressed in embryo and 3 other cell types or tissues"/>
</dbReference>
<dbReference type="EMBL" id="BX284603">
    <property type="protein sequence ID" value="CAR97863.1"/>
    <property type="molecule type" value="Genomic_DNA"/>
</dbReference>
<dbReference type="PANTHER" id="PTHR13808">
    <property type="entry name" value="CBP/P300-RELATED"/>
    <property type="match status" value="1"/>
</dbReference>
<dbReference type="Pfam" id="PF02135">
    <property type="entry name" value="zf-TAZ"/>
    <property type="match status" value="1"/>
</dbReference>
<dbReference type="WormBase" id="ZK1010.10">
    <property type="protein sequence ID" value="CE43257"/>
    <property type="gene ID" value="WBGene00164985"/>
</dbReference>
<evidence type="ECO:0000256" key="7">
    <source>
        <dbReference type="ARBA" id="ARBA00022853"/>
    </source>
</evidence>
<dbReference type="OrthoDB" id="5870280at2759"/>
<dbReference type="InterPro" id="IPR035898">
    <property type="entry name" value="TAZ_dom_sf"/>
</dbReference>
<feature type="zinc finger region" description="TAZ-type" evidence="12">
    <location>
        <begin position="39"/>
        <end position="121"/>
    </location>
</feature>
<dbReference type="PROSITE" id="PS50134">
    <property type="entry name" value="ZF_TAZ"/>
    <property type="match status" value="1"/>
</dbReference>
<reference evidence="14 15" key="1">
    <citation type="journal article" date="1998" name="Science">
        <title>Genome sequence of the nematode C. elegans: a platform for investigating biology.</title>
        <authorList>
            <consortium name="The C. elegans sequencing consortium"/>
            <person name="Sulson J.E."/>
            <person name="Waterston R."/>
        </authorList>
    </citation>
    <scope>NUCLEOTIDE SEQUENCE [LARGE SCALE GENOMIC DNA]</scope>
    <source>
        <strain evidence="14 15">Bristol N2</strain>
    </source>
</reference>
<dbReference type="GeneID" id="13191684"/>
<evidence type="ECO:0000256" key="12">
    <source>
        <dbReference type="PROSITE-ProRule" id="PRU00203"/>
    </source>
</evidence>
<gene>
    <name evidence="14" type="ORF">CELE_ZK1010.10</name>
    <name evidence="14 16" type="ORF">ZK1010.10</name>
</gene>
<comment type="catalytic activity">
    <reaction evidence="11">
        <text>L-lysyl-[protein] + acetyl-CoA = N(6)-acetyl-L-lysyl-[protein] + CoA + H(+)</text>
        <dbReference type="Rhea" id="RHEA:45948"/>
        <dbReference type="Rhea" id="RHEA-COMP:9752"/>
        <dbReference type="Rhea" id="RHEA-COMP:10731"/>
        <dbReference type="ChEBI" id="CHEBI:15378"/>
        <dbReference type="ChEBI" id="CHEBI:29969"/>
        <dbReference type="ChEBI" id="CHEBI:57287"/>
        <dbReference type="ChEBI" id="CHEBI:57288"/>
        <dbReference type="ChEBI" id="CHEBI:61930"/>
        <dbReference type="EC" id="2.3.1.48"/>
    </reaction>
</comment>
<evidence type="ECO:0000256" key="2">
    <source>
        <dbReference type="ARBA" id="ARBA00013184"/>
    </source>
</evidence>
<evidence type="ECO:0000259" key="13">
    <source>
        <dbReference type="PROSITE" id="PS50134"/>
    </source>
</evidence>
<dbReference type="GO" id="GO:0006355">
    <property type="term" value="P:regulation of DNA-templated transcription"/>
    <property type="evidence" value="ECO:0007669"/>
    <property type="project" value="InterPro"/>
</dbReference>
<organism evidence="14 15">
    <name type="scientific">Caenorhabditis elegans</name>
    <dbReference type="NCBI Taxonomy" id="6239"/>
    <lineage>
        <taxon>Eukaryota</taxon>
        <taxon>Metazoa</taxon>
        <taxon>Ecdysozoa</taxon>
        <taxon>Nematoda</taxon>
        <taxon>Chromadorea</taxon>
        <taxon>Rhabditida</taxon>
        <taxon>Rhabditina</taxon>
        <taxon>Rhabditomorpha</taxon>
        <taxon>Rhabditoidea</taxon>
        <taxon>Rhabditidae</taxon>
        <taxon>Peloderinae</taxon>
        <taxon>Caenorhabditis</taxon>
    </lineage>
</organism>
<keyword evidence="15" id="KW-1185">Reference proteome</keyword>
<name>B6VQ95_CAEEL</name>
<evidence type="ECO:0000313" key="16">
    <source>
        <dbReference type="WormBase" id="ZK1010.10"/>
    </source>
</evidence>
<dbReference type="eggNOG" id="KOG1778">
    <property type="taxonomic scope" value="Eukaryota"/>
</dbReference>
<feature type="domain" description="TAZ-type" evidence="13">
    <location>
        <begin position="39"/>
        <end position="121"/>
    </location>
</feature>
<dbReference type="AGR" id="WB:WBGene00164985"/>
<dbReference type="HOGENOM" id="CLU_1556634_0_0_1"/>